<dbReference type="RefSeq" id="WP_135111080.1">
    <property type="nucleotide sequence ID" value="NZ_SRHY01000037.1"/>
</dbReference>
<dbReference type="InterPro" id="IPR029064">
    <property type="entry name" value="Ribosomal_eL30-like_sf"/>
</dbReference>
<dbReference type="SUPFAM" id="SSF160515">
    <property type="entry name" value="YueI-like"/>
    <property type="match status" value="1"/>
</dbReference>
<evidence type="ECO:0000313" key="1">
    <source>
        <dbReference type="EMBL" id="TFJ91849.1"/>
    </source>
</evidence>
<reference evidence="1 2" key="1">
    <citation type="submission" date="2019-03" db="EMBL/GenBank/DDBJ databases">
        <title>Genome sequence of Lentibacillus salicampi ATCC BAA-719.</title>
        <authorList>
            <person name="Maclea K.S."/>
            <person name="Simoes Junior M."/>
        </authorList>
    </citation>
    <scope>NUCLEOTIDE SEQUENCE [LARGE SCALE GENOMIC DNA]</scope>
    <source>
        <strain evidence="1 2">ATCC BAA-719</strain>
    </source>
</reference>
<name>A0A4Y9A7U4_9BACI</name>
<dbReference type="Gene3D" id="3.30.1330.30">
    <property type="match status" value="1"/>
</dbReference>
<sequence length="147" mass="16653">MGTKNVDDYLTEGIYGSRQTKPSERKQFLGTIRERIVIALTKGQIMSDKGLDELDKAMKANQEAKLLINGDVSHKFLKEEKALANKYNIPYTEVTNEDADTDIGAVLTYDYAIEKKHIFIDDEADETTEEKAEASESLFGKIKRWLS</sequence>
<accession>A0A4Y9A7U4</accession>
<dbReference type="AlphaFoldDB" id="A0A4Y9A7U4"/>
<dbReference type="Pfam" id="PF07997">
    <property type="entry name" value="DUF1694"/>
    <property type="match status" value="1"/>
</dbReference>
<keyword evidence="2" id="KW-1185">Reference proteome</keyword>
<dbReference type="OrthoDB" id="95278at2"/>
<dbReference type="EMBL" id="SRHY01000037">
    <property type="protein sequence ID" value="TFJ91849.1"/>
    <property type="molecule type" value="Genomic_DNA"/>
</dbReference>
<proteinExistence type="predicted"/>
<evidence type="ECO:0000313" key="2">
    <source>
        <dbReference type="Proteomes" id="UP000298484"/>
    </source>
</evidence>
<dbReference type="InterPro" id="IPR012543">
    <property type="entry name" value="DUF1694"/>
</dbReference>
<dbReference type="Proteomes" id="UP000298484">
    <property type="component" value="Unassembled WGS sequence"/>
</dbReference>
<dbReference type="PIRSF" id="PIRSF034303">
    <property type="entry name" value="DUF1694"/>
    <property type="match status" value="1"/>
</dbReference>
<organism evidence="1 2">
    <name type="scientific">Lentibacillus salicampi</name>
    <dbReference type="NCBI Taxonomy" id="175306"/>
    <lineage>
        <taxon>Bacteria</taxon>
        <taxon>Bacillati</taxon>
        <taxon>Bacillota</taxon>
        <taxon>Bacilli</taxon>
        <taxon>Bacillales</taxon>
        <taxon>Bacillaceae</taxon>
        <taxon>Lentibacillus</taxon>
    </lineage>
</organism>
<comment type="caution">
    <text evidence="1">The sequence shown here is derived from an EMBL/GenBank/DDBJ whole genome shotgun (WGS) entry which is preliminary data.</text>
</comment>
<gene>
    <name evidence="1" type="ORF">E4U82_15475</name>
</gene>
<protein>
    <submittedName>
        <fullName evidence="1">DUF1694 domain-containing protein</fullName>
    </submittedName>
</protein>